<sequence>MSTPNTAQTPGSAPSAPATSVSGPHANGHLVSTGLYWRDRVQRLFIHLSNQCTTLHECQVYEYDAQSQTIVPTLGDSSDSTIEEHGWFRDPALFAQIATNHPVPNGQSPHRTFIAWRESLMAYLDVHHGGPNGLWTRAG</sequence>
<accession>A0A6A5R0S2</accession>
<organism evidence="2 3">
    <name type="scientific">Ampelomyces quisqualis</name>
    <name type="common">Powdery mildew agent</name>
    <dbReference type="NCBI Taxonomy" id="50730"/>
    <lineage>
        <taxon>Eukaryota</taxon>
        <taxon>Fungi</taxon>
        <taxon>Dikarya</taxon>
        <taxon>Ascomycota</taxon>
        <taxon>Pezizomycotina</taxon>
        <taxon>Dothideomycetes</taxon>
        <taxon>Pleosporomycetidae</taxon>
        <taxon>Pleosporales</taxon>
        <taxon>Pleosporineae</taxon>
        <taxon>Phaeosphaeriaceae</taxon>
        <taxon>Ampelomyces</taxon>
    </lineage>
</organism>
<keyword evidence="3" id="KW-1185">Reference proteome</keyword>
<dbReference type="OrthoDB" id="3783232at2759"/>
<evidence type="ECO:0000313" key="2">
    <source>
        <dbReference type="EMBL" id="KAF1920710.1"/>
    </source>
</evidence>
<reference evidence="2" key="1">
    <citation type="journal article" date="2020" name="Stud. Mycol.">
        <title>101 Dothideomycetes genomes: a test case for predicting lifestyles and emergence of pathogens.</title>
        <authorList>
            <person name="Haridas S."/>
            <person name="Albert R."/>
            <person name="Binder M."/>
            <person name="Bloem J."/>
            <person name="Labutti K."/>
            <person name="Salamov A."/>
            <person name="Andreopoulos B."/>
            <person name="Baker S."/>
            <person name="Barry K."/>
            <person name="Bills G."/>
            <person name="Bluhm B."/>
            <person name="Cannon C."/>
            <person name="Castanera R."/>
            <person name="Culley D."/>
            <person name="Daum C."/>
            <person name="Ezra D."/>
            <person name="Gonzalez J."/>
            <person name="Henrissat B."/>
            <person name="Kuo A."/>
            <person name="Liang C."/>
            <person name="Lipzen A."/>
            <person name="Lutzoni F."/>
            <person name="Magnuson J."/>
            <person name="Mondo S."/>
            <person name="Nolan M."/>
            <person name="Ohm R."/>
            <person name="Pangilinan J."/>
            <person name="Park H.-J."/>
            <person name="Ramirez L."/>
            <person name="Alfaro M."/>
            <person name="Sun H."/>
            <person name="Tritt A."/>
            <person name="Yoshinaga Y."/>
            <person name="Zwiers L.-H."/>
            <person name="Turgeon B."/>
            <person name="Goodwin S."/>
            <person name="Spatafora J."/>
            <person name="Crous P."/>
            <person name="Grigoriev I."/>
        </authorList>
    </citation>
    <scope>NUCLEOTIDE SEQUENCE</scope>
    <source>
        <strain evidence="2">HMLAC05119</strain>
    </source>
</reference>
<name>A0A6A5R0S2_AMPQU</name>
<proteinExistence type="predicted"/>
<gene>
    <name evidence="2" type="ORF">BDU57DRAFT_553045</name>
</gene>
<evidence type="ECO:0000256" key="1">
    <source>
        <dbReference type="SAM" id="MobiDB-lite"/>
    </source>
</evidence>
<feature type="compositionally biased region" description="Polar residues" evidence="1">
    <location>
        <begin position="1"/>
        <end position="22"/>
    </location>
</feature>
<protein>
    <submittedName>
        <fullName evidence="2">Uncharacterized protein</fullName>
    </submittedName>
</protein>
<feature type="region of interest" description="Disordered" evidence="1">
    <location>
        <begin position="1"/>
        <end position="24"/>
    </location>
</feature>
<dbReference type="Proteomes" id="UP000800096">
    <property type="component" value="Unassembled WGS sequence"/>
</dbReference>
<dbReference type="AlphaFoldDB" id="A0A6A5R0S2"/>
<dbReference type="EMBL" id="ML979132">
    <property type="protein sequence ID" value="KAF1920710.1"/>
    <property type="molecule type" value="Genomic_DNA"/>
</dbReference>
<evidence type="ECO:0000313" key="3">
    <source>
        <dbReference type="Proteomes" id="UP000800096"/>
    </source>
</evidence>